<dbReference type="InterPro" id="IPR055201">
    <property type="entry name" value="IHF-like_H2TH"/>
</dbReference>
<dbReference type="STRING" id="504805.SAMN05421505_1515"/>
<dbReference type="AlphaFoldDB" id="A0A1G8KJ77"/>
<name>A0A1G8KJ77_9ACTN</name>
<proteinExistence type="predicted"/>
<organism evidence="2 3">
    <name type="scientific">Sinosporangium album</name>
    <dbReference type="NCBI Taxonomy" id="504805"/>
    <lineage>
        <taxon>Bacteria</taxon>
        <taxon>Bacillati</taxon>
        <taxon>Actinomycetota</taxon>
        <taxon>Actinomycetes</taxon>
        <taxon>Streptosporangiales</taxon>
        <taxon>Streptosporangiaceae</taxon>
        <taxon>Sinosporangium</taxon>
    </lineage>
</organism>
<reference evidence="2 3" key="1">
    <citation type="submission" date="2016-10" db="EMBL/GenBank/DDBJ databases">
        <authorList>
            <person name="de Groot N.N."/>
        </authorList>
    </citation>
    <scope>NUCLEOTIDE SEQUENCE [LARGE SCALE GENOMIC DNA]</scope>
    <source>
        <strain evidence="2 3">CPCC 201354</strain>
    </source>
</reference>
<dbReference type="Pfam" id="PF22525">
    <property type="entry name" value="H2TH_5"/>
    <property type="match status" value="1"/>
</dbReference>
<dbReference type="InterPro" id="IPR047806">
    <property type="entry name" value="IHF_actinobact"/>
</dbReference>
<evidence type="ECO:0000259" key="1">
    <source>
        <dbReference type="Pfam" id="PF22525"/>
    </source>
</evidence>
<dbReference type="RefSeq" id="WP_176955750.1">
    <property type="nucleotide sequence ID" value="NZ_FNCN01000051.1"/>
</dbReference>
<gene>
    <name evidence="2" type="ORF">SAMN05421505_1515</name>
</gene>
<feature type="domain" description="Integration host factor-like helix-two turn-helix" evidence="1">
    <location>
        <begin position="32"/>
        <end position="99"/>
    </location>
</feature>
<evidence type="ECO:0000313" key="3">
    <source>
        <dbReference type="Proteomes" id="UP000198923"/>
    </source>
</evidence>
<keyword evidence="3" id="KW-1185">Reference proteome</keyword>
<dbReference type="Gene3D" id="1.10.8.50">
    <property type="match status" value="1"/>
</dbReference>
<accession>A0A1G8KJ77</accession>
<evidence type="ECO:0000313" key="2">
    <source>
        <dbReference type="EMBL" id="SDI42930.1"/>
    </source>
</evidence>
<dbReference type="EMBL" id="FNCN01000051">
    <property type="protein sequence ID" value="SDI42930.1"/>
    <property type="molecule type" value="Genomic_DNA"/>
</dbReference>
<sequence>MAVPTMTPQQRAKALEKAAEARTARSALLAGLKAGTTSVAEVFARSGEELVKKTRVAQVLRAVPGYGPARVAALMAVSGVAEKRRVGGLNKQQRERLLQALAG</sequence>
<protein>
    <recommendedName>
        <fullName evidence="1">Integration host factor-like helix-two turn-helix domain-containing protein</fullName>
    </recommendedName>
</protein>
<dbReference type="Proteomes" id="UP000198923">
    <property type="component" value="Unassembled WGS sequence"/>
</dbReference>
<dbReference type="NCBIfam" id="NF041260">
    <property type="entry name" value="actino_IHF"/>
    <property type="match status" value="1"/>
</dbReference>